<evidence type="ECO:0000256" key="1">
    <source>
        <dbReference type="SAM" id="Phobius"/>
    </source>
</evidence>
<accession>A0A318KRT6</accession>
<dbReference type="Proteomes" id="UP000247555">
    <property type="component" value="Unassembled WGS sequence"/>
</dbReference>
<reference evidence="2 3" key="1">
    <citation type="submission" date="2018-05" db="EMBL/GenBank/DDBJ databases">
        <title>Genomic Encyclopedia of Type Strains, Phase IV (KMG-IV): sequencing the most valuable type-strain genomes for metagenomic binning, comparative biology and taxonomic classification.</title>
        <authorList>
            <person name="Goeker M."/>
        </authorList>
    </citation>
    <scope>NUCLEOTIDE SEQUENCE [LARGE SCALE GENOMIC DNA]</scope>
    <source>
        <strain evidence="2 3">DSM 29661</strain>
    </source>
</reference>
<protein>
    <submittedName>
        <fullName evidence="2">Uncharacterized protein</fullName>
    </submittedName>
</protein>
<dbReference type="EMBL" id="QJKI01000012">
    <property type="protein sequence ID" value="PXX78356.1"/>
    <property type="molecule type" value="Genomic_DNA"/>
</dbReference>
<name>A0A318KRT6_9NEIS</name>
<keyword evidence="1" id="KW-0472">Membrane</keyword>
<feature type="transmembrane region" description="Helical" evidence="1">
    <location>
        <begin position="16"/>
        <end position="37"/>
    </location>
</feature>
<keyword evidence="1" id="KW-1133">Transmembrane helix</keyword>
<dbReference type="OrthoDB" id="8532329at2"/>
<evidence type="ECO:0000313" key="2">
    <source>
        <dbReference type="EMBL" id="PXX78356.1"/>
    </source>
</evidence>
<gene>
    <name evidence="2" type="ORF">DFR34_11275</name>
</gene>
<dbReference type="AlphaFoldDB" id="A0A318KRT6"/>
<keyword evidence="3" id="KW-1185">Reference proteome</keyword>
<comment type="caution">
    <text evidence="2">The sequence shown here is derived from an EMBL/GenBank/DDBJ whole genome shotgun (WGS) entry which is preliminary data.</text>
</comment>
<dbReference type="RefSeq" id="WP_110391055.1">
    <property type="nucleotide sequence ID" value="NZ_QJKI01000012.1"/>
</dbReference>
<sequence>MSGCCPPVDPRQQGAALLLMVALLALGMLALAPWWLFPAQDAAWRRQQDARALAQAQSALWAWAFAPPLWVNSPHGAETEPGALPYPDRKGLGYSTCTTEGAHLSGSDANLRRLGWLPELGEQARAAMSIPFIANPCDSLTQDAPRDMALAPMLRDGHGQRLWYAVSANVMDRRFEHSTRYRQPITLRTLNQTSGWLTVCDARGQVLSDRVAWLLIAAGPPLPGQHRDGSFQRSDYLDRLSFPVGADPRCGGSGRNDDGDNRFVQASPRAGFNDTVLYVEVEHYRVQLVRWITRFLARQLRSHGALPSVRYADVPPAMATPSLLDPDPFPFTSSPWCASLRPDANTVAVKPCQPSGLSWPAWWAGSYNRNLNDPDRPASVELDTWAASLRLQQDGAAIYVMFDGDPRCWRISPAATADTALDSQVITYFPPLPSACPV</sequence>
<keyword evidence="1" id="KW-0812">Transmembrane</keyword>
<organism evidence="2 3">
    <name type="scientific">Rivihabitans pingtungensis</name>
    <dbReference type="NCBI Taxonomy" id="1054498"/>
    <lineage>
        <taxon>Bacteria</taxon>
        <taxon>Pseudomonadati</taxon>
        <taxon>Pseudomonadota</taxon>
        <taxon>Betaproteobacteria</taxon>
        <taxon>Neisseriales</taxon>
        <taxon>Aquaspirillaceae</taxon>
        <taxon>Rivihabitans</taxon>
    </lineage>
</organism>
<proteinExistence type="predicted"/>
<evidence type="ECO:0000313" key="3">
    <source>
        <dbReference type="Proteomes" id="UP000247555"/>
    </source>
</evidence>